<name>A0A1E3G136_9BACT</name>
<evidence type="ECO:0000256" key="6">
    <source>
        <dbReference type="RuleBase" id="RU362125"/>
    </source>
</evidence>
<dbReference type="Proteomes" id="UP000094570">
    <property type="component" value="Unassembled WGS sequence"/>
</dbReference>
<dbReference type="FunFam" id="2.40.110.10:FF:000001">
    <property type="entry name" value="Acyl-CoA dehydrogenase, mitochondrial"/>
    <property type="match status" value="1"/>
</dbReference>
<dbReference type="FunFam" id="1.10.540.10:FF:000002">
    <property type="entry name" value="Acyl-CoA dehydrogenase FadE19"/>
    <property type="match status" value="1"/>
</dbReference>
<dbReference type="InterPro" id="IPR006091">
    <property type="entry name" value="Acyl-CoA_Oxase/DH_mid-dom"/>
</dbReference>
<dbReference type="GO" id="GO:0050660">
    <property type="term" value="F:flavin adenine dinucleotide binding"/>
    <property type="evidence" value="ECO:0007669"/>
    <property type="project" value="InterPro"/>
</dbReference>
<dbReference type="InterPro" id="IPR013786">
    <property type="entry name" value="AcylCoA_DH/ox_N"/>
</dbReference>
<dbReference type="Pfam" id="PF02771">
    <property type="entry name" value="Acyl-CoA_dh_N"/>
    <property type="match status" value="1"/>
</dbReference>
<dbReference type="Pfam" id="PF02770">
    <property type="entry name" value="Acyl-CoA_dh_M"/>
    <property type="match status" value="1"/>
</dbReference>
<organism evidence="10 11">
    <name type="scientific">Fervidobacterium thailandense</name>
    <dbReference type="NCBI Taxonomy" id="1008305"/>
    <lineage>
        <taxon>Bacteria</taxon>
        <taxon>Thermotogati</taxon>
        <taxon>Thermotogota</taxon>
        <taxon>Thermotogae</taxon>
        <taxon>Thermotogales</taxon>
        <taxon>Fervidobacteriaceae</taxon>
        <taxon>Fervidobacterium</taxon>
    </lineage>
</organism>
<dbReference type="Pfam" id="PF00441">
    <property type="entry name" value="Acyl-CoA_dh_1"/>
    <property type="match status" value="1"/>
</dbReference>
<dbReference type="CDD" id="cd01158">
    <property type="entry name" value="SCAD_SBCAD"/>
    <property type="match status" value="1"/>
</dbReference>
<proteinExistence type="inferred from homology"/>
<evidence type="ECO:0000256" key="1">
    <source>
        <dbReference type="ARBA" id="ARBA00001974"/>
    </source>
</evidence>
<keyword evidence="4 6" id="KW-0274">FAD</keyword>
<evidence type="ECO:0000313" key="10">
    <source>
        <dbReference type="EMBL" id="ODN29956.1"/>
    </source>
</evidence>
<dbReference type="Gene3D" id="1.20.140.10">
    <property type="entry name" value="Butyryl-CoA Dehydrogenase, subunit A, domain 3"/>
    <property type="match status" value="1"/>
</dbReference>
<reference evidence="11" key="1">
    <citation type="submission" date="2016-04" db="EMBL/GenBank/DDBJ databases">
        <title>The genome sequence project of a novel Fervidobacterium isolate from a hot spring in Thailand.</title>
        <authorList>
            <person name="Gonzalez J.M."/>
            <person name="Cuecas A."/>
            <person name="Kanoksilapatham W."/>
        </authorList>
    </citation>
    <scope>NUCLEOTIDE SEQUENCE [LARGE SCALE GENOMIC DNA]</scope>
    <source>
        <strain evidence="11">FC2004</strain>
    </source>
</reference>
<accession>A0A1E3G136</accession>
<dbReference type="InterPro" id="IPR037069">
    <property type="entry name" value="AcylCoA_DH/ox_N_sf"/>
</dbReference>
<dbReference type="InterPro" id="IPR009100">
    <property type="entry name" value="AcylCoA_DH/oxidase_NM_dom_sf"/>
</dbReference>
<dbReference type="SUPFAM" id="SSF47203">
    <property type="entry name" value="Acyl-CoA dehydrogenase C-terminal domain-like"/>
    <property type="match status" value="1"/>
</dbReference>
<evidence type="ECO:0000313" key="11">
    <source>
        <dbReference type="Proteomes" id="UP000094570"/>
    </source>
</evidence>
<keyword evidence="3 6" id="KW-0285">Flavoprotein</keyword>
<dbReference type="FunFam" id="1.20.140.10:FF:000004">
    <property type="entry name" value="Acyl-CoA dehydrogenase FadE25"/>
    <property type="match status" value="1"/>
</dbReference>
<dbReference type="Gene3D" id="1.10.540.10">
    <property type="entry name" value="Acyl-CoA dehydrogenase/oxidase, N-terminal domain"/>
    <property type="match status" value="1"/>
</dbReference>
<dbReference type="PIRSF" id="PIRSF016578">
    <property type="entry name" value="HsaA"/>
    <property type="match status" value="1"/>
</dbReference>
<keyword evidence="11" id="KW-1185">Reference proteome</keyword>
<protein>
    <submittedName>
        <fullName evidence="10">Acyl-CoA dehydrogenase</fullName>
    </submittedName>
</protein>
<keyword evidence="5 6" id="KW-0560">Oxidoreductase</keyword>
<dbReference type="PROSITE" id="PS00073">
    <property type="entry name" value="ACYL_COA_DH_2"/>
    <property type="match status" value="1"/>
</dbReference>
<gene>
    <name evidence="10" type="ORF">A4H02_08095</name>
</gene>
<dbReference type="InterPro" id="IPR036250">
    <property type="entry name" value="AcylCo_DH-like_C"/>
</dbReference>
<evidence type="ECO:0000256" key="2">
    <source>
        <dbReference type="ARBA" id="ARBA00009347"/>
    </source>
</evidence>
<dbReference type="Gene3D" id="2.40.110.10">
    <property type="entry name" value="Butyryl-CoA Dehydrogenase, subunit A, domain 2"/>
    <property type="match status" value="1"/>
</dbReference>
<dbReference type="PANTHER" id="PTHR43884:SF12">
    <property type="entry name" value="ISOVALERYL-COA DEHYDROGENASE, MITOCHONDRIAL-RELATED"/>
    <property type="match status" value="1"/>
</dbReference>
<evidence type="ECO:0000256" key="4">
    <source>
        <dbReference type="ARBA" id="ARBA00022827"/>
    </source>
</evidence>
<dbReference type="GO" id="GO:0003995">
    <property type="term" value="F:acyl-CoA dehydrogenase activity"/>
    <property type="evidence" value="ECO:0007669"/>
    <property type="project" value="InterPro"/>
</dbReference>
<dbReference type="InterPro" id="IPR006089">
    <property type="entry name" value="Acyl-CoA_DH_CS"/>
</dbReference>
<evidence type="ECO:0000259" key="7">
    <source>
        <dbReference type="Pfam" id="PF00441"/>
    </source>
</evidence>
<feature type="domain" description="Acyl-CoA dehydrogenase/oxidase N-terminal" evidence="9">
    <location>
        <begin position="6"/>
        <end position="118"/>
    </location>
</feature>
<feature type="domain" description="Acyl-CoA oxidase/dehydrogenase middle" evidence="8">
    <location>
        <begin position="122"/>
        <end position="217"/>
    </location>
</feature>
<dbReference type="RefSeq" id="WP_069293675.1">
    <property type="nucleotide sequence ID" value="NZ_CP140110.1"/>
</dbReference>
<dbReference type="OrthoDB" id="9802447at2"/>
<comment type="caution">
    <text evidence="10">The sequence shown here is derived from an EMBL/GenBank/DDBJ whole genome shotgun (WGS) entry which is preliminary data.</text>
</comment>
<comment type="similarity">
    <text evidence="2 6">Belongs to the acyl-CoA dehydrogenase family.</text>
</comment>
<evidence type="ECO:0000256" key="5">
    <source>
        <dbReference type="ARBA" id="ARBA00023002"/>
    </source>
</evidence>
<dbReference type="PANTHER" id="PTHR43884">
    <property type="entry name" value="ACYL-COA DEHYDROGENASE"/>
    <property type="match status" value="1"/>
</dbReference>
<feature type="domain" description="Acyl-CoA dehydrogenase/oxidase C-terminal" evidence="7">
    <location>
        <begin position="229"/>
        <end position="375"/>
    </location>
</feature>
<dbReference type="InterPro" id="IPR046373">
    <property type="entry name" value="Acyl-CoA_Oxase/DH_mid-dom_sf"/>
</dbReference>
<comment type="cofactor">
    <cofactor evidence="1 6">
        <name>FAD</name>
        <dbReference type="ChEBI" id="CHEBI:57692"/>
    </cofactor>
</comment>
<dbReference type="EMBL" id="LWAF01000014">
    <property type="protein sequence ID" value="ODN29956.1"/>
    <property type="molecule type" value="Genomic_DNA"/>
</dbReference>
<evidence type="ECO:0000259" key="8">
    <source>
        <dbReference type="Pfam" id="PF02770"/>
    </source>
</evidence>
<dbReference type="SUPFAM" id="SSF56645">
    <property type="entry name" value="Acyl-CoA dehydrogenase NM domain-like"/>
    <property type="match status" value="1"/>
</dbReference>
<evidence type="ECO:0000259" key="9">
    <source>
        <dbReference type="Pfam" id="PF02771"/>
    </source>
</evidence>
<dbReference type="STRING" id="1008305.A4H02_08095"/>
<dbReference type="InterPro" id="IPR009075">
    <property type="entry name" value="AcylCo_DH/oxidase_C"/>
</dbReference>
<sequence length="381" mass="41437">MDYLLTKEQLLARKFFKEFVEKEIKPIAAEIDENETFPHDTVRKMGKLGFFGIPFPREVGGVGGDYLTYIMAVEEIAKACASTAIILSAHVSLCCWPIFAFGTDEQKRKYLPKLLTGESLGAFALTEPNAGSDAGNQQTTAKLVGDAYILNGTKVFITNGGVADVFIVFASTDKSKGAKGISAFIVERGFEGFSIGKVERKMGIRGSSTAELIFEDCVVPKENLLGTEGSGFKIALQTLDGGRIGVGAQALGIAEGAIAEAVKYVKERRQFGKPIGSFQGIQWYLADMITKVEAARLLVYNAAIKKEKGILKSSDAAMAKKFASDVAMEVTTQVVQIFGGYGYSREYPVERMMRDAKITQIYEGTNEIQRIVIASDFLGKI</sequence>
<dbReference type="AlphaFoldDB" id="A0A1E3G136"/>
<evidence type="ECO:0000256" key="3">
    <source>
        <dbReference type="ARBA" id="ARBA00022630"/>
    </source>
</evidence>